<dbReference type="Proteomes" id="UP000013243">
    <property type="component" value="Plasmid unnamed1"/>
</dbReference>
<evidence type="ECO:0000313" key="2">
    <source>
        <dbReference type="Proteomes" id="UP000013243"/>
    </source>
</evidence>
<dbReference type="AlphaFoldDB" id="A0A1B1A8N1"/>
<dbReference type="EMBL" id="CP015231">
    <property type="protein sequence ID" value="ANP42929.1"/>
    <property type="molecule type" value="Genomic_DNA"/>
</dbReference>
<dbReference type="RefSeq" id="WP_005612432.1">
    <property type="nucleotide sequence ID" value="NZ_CP015231.1"/>
</dbReference>
<gene>
    <name evidence="1" type="ORF">K529_019385</name>
</gene>
<keyword evidence="1" id="KW-0614">Plasmid</keyword>
<proteinExistence type="predicted"/>
<dbReference type="OrthoDB" id="9964628at2"/>
<sequence length="94" mass="9936">MSKRDRAAQTPHTDAFRAWLGVAIKETGSAPATVARAIGASVNSVGAFLNDPNRDITLSRAANLERHLRASAQTQGKTLPAIREMMSAAGARHA</sequence>
<protein>
    <submittedName>
        <fullName evidence="1">Uncharacterized protein</fullName>
    </submittedName>
</protein>
<reference evidence="1 2" key="1">
    <citation type="journal article" date="2016" name="ISME J.">
        <title>Global occurrence and heterogeneity of the Roseobacter-clade species Ruegeria mobilis.</title>
        <authorList>
            <person name="Sonnenschein E."/>
            <person name="Gram L."/>
        </authorList>
    </citation>
    <scope>NUCLEOTIDE SEQUENCE [LARGE SCALE GENOMIC DNA]</scope>
    <source>
        <strain evidence="1 2">F1926</strain>
        <plasmid evidence="1 2">unnamed1</plasmid>
    </source>
</reference>
<evidence type="ECO:0000313" key="1">
    <source>
        <dbReference type="EMBL" id="ANP42929.1"/>
    </source>
</evidence>
<name>A0A1B1A8N1_9RHOB</name>
<accession>A0A1B1A8N1</accession>
<geneLocation type="plasmid" evidence="1 2">
    <name>unnamed1</name>
</geneLocation>
<organism evidence="1 2">
    <name type="scientific">Tritonibacter mobilis F1926</name>
    <dbReference type="NCBI Taxonomy" id="1265309"/>
    <lineage>
        <taxon>Bacteria</taxon>
        <taxon>Pseudomonadati</taxon>
        <taxon>Pseudomonadota</taxon>
        <taxon>Alphaproteobacteria</taxon>
        <taxon>Rhodobacterales</taxon>
        <taxon>Paracoccaceae</taxon>
        <taxon>Tritonibacter</taxon>
    </lineage>
</organism>
<dbReference type="KEGG" id="rmb:K529_019385"/>
<dbReference type="GeneID" id="28252045"/>